<dbReference type="RefSeq" id="WP_014085300.1">
    <property type="nucleotide sequence ID" value="NC_016001.1"/>
</dbReference>
<dbReference type="SUPFAM" id="SSF160631">
    <property type="entry name" value="SMI1/KNR4-like"/>
    <property type="match status" value="1"/>
</dbReference>
<evidence type="ECO:0000313" key="3">
    <source>
        <dbReference type="Proteomes" id="UP000009186"/>
    </source>
</evidence>
<dbReference type="InterPro" id="IPR018958">
    <property type="entry name" value="Knr4/Smi1-like_dom"/>
</dbReference>
<dbReference type="Pfam" id="PF09346">
    <property type="entry name" value="SMI1_KNR4"/>
    <property type="match status" value="1"/>
</dbReference>
<keyword evidence="3" id="KW-1185">Reference proteome</keyword>
<feature type="domain" description="Knr4/Smi1-like" evidence="1">
    <location>
        <begin position="36"/>
        <end position="149"/>
    </location>
</feature>
<dbReference type="EMBL" id="FQ859183">
    <property type="protein sequence ID" value="CCB70852.1"/>
    <property type="molecule type" value="Genomic_DNA"/>
</dbReference>
<sequence>MKNSFLSEKLEFEIDGSILTENQIKSIIPNDLKNKEDFISFYMAHNGIYFHDGAFMKRSRFYKINKNEYDELEVEFFYEIGNDLEKMWNASKEHSEDAKLFAQKHIPFASDAAGNEFWVEIETGIVKYISWEYDFPEAITIAAPSFKEFCQAIEPYR</sequence>
<dbReference type="AlphaFoldDB" id="G2Z5Q3"/>
<name>G2Z5Q3_FLABF</name>
<dbReference type="HOGENOM" id="CLU_1675303_0_0_10"/>
<proteinExistence type="predicted"/>
<protein>
    <recommendedName>
        <fullName evidence="1">Knr4/Smi1-like domain-containing protein</fullName>
    </recommendedName>
</protein>
<accession>G2Z5Q3</accession>
<gene>
    <name evidence="2" type="ordered locus">FBFL15_2900</name>
</gene>
<reference evidence="2 3" key="1">
    <citation type="journal article" date="2011" name="Appl. Environ. Microbiol.">
        <title>Complete genome sequence of the fish pathogen Flavobacterium branchiophilum.</title>
        <authorList>
            <consortium name="1:IP"/>
            <consortium name="Microbial Evolutionary Genomics,F-75015 Paris"/>
            <consortium name="France 2:CNRS"/>
            <consortium name="URA2171"/>
            <consortium name="F-75015 Paris,France 3:Unite de Virologie et Immunologie Mol."/>
            <consortium name="INRA,78352 Jouy en Josas Cedex"/>
            <consortium name="France. 4:Unite de Mathemathique"/>
            <consortium name="Informatique et Genome,INRA"/>
            <consortium name="78352 Jouy en Josas Cedex"/>
            <consortium name="France. 5:CEA/Genoscope"/>
            <consortium name="Evry"/>
            <consortium name="France"/>
            <person name="Touchon M."/>
            <person name="Barbier P."/>
            <person name="Bernardet J.F."/>
            <person name="Loux V."/>
            <person name="Vacherie B."/>
            <person name="Barbe V."/>
            <person name="Rocha E.P."/>
            <person name="Duchaud E."/>
        </authorList>
    </citation>
    <scope>NUCLEOTIDE SEQUENCE [LARGE SCALE GENOMIC DNA]</scope>
    <source>
        <strain evidence="2 3">FL-15</strain>
    </source>
</reference>
<dbReference type="Gene3D" id="3.40.1580.10">
    <property type="entry name" value="SMI1/KNR4-like"/>
    <property type="match status" value="1"/>
</dbReference>
<dbReference type="Proteomes" id="UP000009186">
    <property type="component" value="Chromosome"/>
</dbReference>
<dbReference type="KEGG" id="fbr:FBFL15_2900"/>
<dbReference type="eggNOG" id="ENOG5033QVK">
    <property type="taxonomic scope" value="Bacteria"/>
</dbReference>
<dbReference type="InterPro" id="IPR037883">
    <property type="entry name" value="Knr4/Smi1-like_sf"/>
</dbReference>
<evidence type="ECO:0000313" key="2">
    <source>
        <dbReference type="EMBL" id="CCB70852.1"/>
    </source>
</evidence>
<organism evidence="2 3">
    <name type="scientific">Flavobacterium branchiophilum (strain FL-15)</name>
    <dbReference type="NCBI Taxonomy" id="1034807"/>
    <lineage>
        <taxon>Bacteria</taxon>
        <taxon>Pseudomonadati</taxon>
        <taxon>Bacteroidota</taxon>
        <taxon>Flavobacteriia</taxon>
        <taxon>Flavobacteriales</taxon>
        <taxon>Flavobacteriaceae</taxon>
        <taxon>Flavobacterium</taxon>
    </lineage>
</organism>
<evidence type="ECO:0000259" key="1">
    <source>
        <dbReference type="Pfam" id="PF09346"/>
    </source>
</evidence>